<keyword evidence="3" id="KW-1185">Reference proteome</keyword>
<dbReference type="STRING" id="331657.A0A4U0WNH7"/>
<evidence type="ECO:0000256" key="1">
    <source>
        <dbReference type="SAM" id="MobiDB-lite"/>
    </source>
</evidence>
<gene>
    <name evidence="2" type="ORF">B0A49_07827</name>
</gene>
<evidence type="ECO:0000313" key="2">
    <source>
        <dbReference type="EMBL" id="TKA63195.1"/>
    </source>
</evidence>
<organism evidence="2 3">
    <name type="scientific">Cryomyces minteri</name>
    <dbReference type="NCBI Taxonomy" id="331657"/>
    <lineage>
        <taxon>Eukaryota</taxon>
        <taxon>Fungi</taxon>
        <taxon>Dikarya</taxon>
        <taxon>Ascomycota</taxon>
        <taxon>Pezizomycotina</taxon>
        <taxon>Dothideomycetes</taxon>
        <taxon>Dothideomycetes incertae sedis</taxon>
        <taxon>Cryomyces</taxon>
    </lineage>
</organism>
<dbReference type="Proteomes" id="UP000308768">
    <property type="component" value="Unassembled WGS sequence"/>
</dbReference>
<protein>
    <submittedName>
        <fullName evidence="2">Uncharacterized protein</fullName>
    </submittedName>
</protein>
<evidence type="ECO:0000313" key="3">
    <source>
        <dbReference type="Proteomes" id="UP000308768"/>
    </source>
</evidence>
<feature type="compositionally biased region" description="Polar residues" evidence="1">
    <location>
        <begin position="57"/>
        <end position="76"/>
    </location>
</feature>
<comment type="caution">
    <text evidence="2">The sequence shown here is derived from an EMBL/GenBank/DDBJ whole genome shotgun (WGS) entry which is preliminary data.</text>
</comment>
<dbReference type="AlphaFoldDB" id="A0A4U0WNH7"/>
<reference evidence="2 3" key="1">
    <citation type="submission" date="2017-03" db="EMBL/GenBank/DDBJ databases">
        <title>Genomes of endolithic fungi from Antarctica.</title>
        <authorList>
            <person name="Coleine C."/>
            <person name="Masonjones S."/>
            <person name="Stajich J.E."/>
        </authorList>
    </citation>
    <scope>NUCLEOTIDE SEQUENCE [LARGE SCALE GENOMIC DNA]</scope>
    <source>
        <strain evidence="2 3">CCFEE 5187</strain>
    </source>
</reference>
<accession>A0A4U0WNH7</accession>
<dbReference type="EMBL" id="NAJN01001436">
    <property type="protein sequence ID" value="TKA63195.1"/>
    <property type="molecule type" value="Genomic_DNA"/>
</dbReference>
<proteinExistence type="predicted"/>
<sequence>MADEEDYYIRSDDTMTVSDNGLATGKVSPSSSLRGKAGQLEKETTAADPATPIDQVDSASSRGDTPGSDLQNTTSDTLDRPVAPAQADFVFALDDADKAFHLKAKSLNALPLAANRYRISVLWDHKTPQEAKREEDFLWFTGHKKTTVETLLYHYKERKMDVEVVLKFGDHTVDKTTQMWTLNNFADNWIVLRAVLPSSPEARPGFRKDVVGAKKLSPKDRAVATSNGKSKLPVVEKGTVGAASESPILIDG</sequence>
<feature type="region of interest" description="Disordered" evidence="1">
    <location>
        <begin position="1"/>
        <end position="81"/>
    </location>
</feature>
<name>A0A4U0WNH7_9PEZI</name>
<feature type="compositionally biased region" description="Polar residues" evidence="1">
    <location>
        <begin position="14"/>
        <end position="33"/>
    </location>
</feature>